<feature type="compositionally biased region" description="Basic and acidic residues" evidence="1">
    <location>
        <begin position="8"/>
        <end position="38"/>
    </location>
</feature>
<feature type="region of interest" description="Disordered" evidence="1">
    <location>
        <begin position="1"/>
        <end position="62"/>
    </location>
</feature>
<protein>
    <submittedName>
        <fullName evidence="2">Uncharacterized protein</fullName>
    </submittedName>
</protein>
<proteinExistence type="predicted"/>
<accession>A0A6J4KQS0</accession>
<name>A0A6J4KQS0_9BACT</name>
<gene>
    <name evidence="2" type="ORF">AVDCRST_MAG89-1213</name>
</gene>
<evidence type="ECO:0000313" key="2">
    <source>
        <dbReference type="EMBL" id="CAA9312604.1"/>
    </source>
</evidence>
<reference evidence="2" key="1">
    <citation type="submission" date="2020-02" db="EMBL/GenBank/DDBJ databases">
        <authorList>
            <person name="Meier V. D."/>
        </authorList>
    </citation>
    <scope>NUCLEOTIDE SEQUENCE</scope>
    <source>
        <strain evidence="2">AVDCRST_MAG89</strain>
    </source>
</reference>
<dbReference type="AlphaFoldDB" id="A0A6J4KQS0"/>
<dbReference type="EMBL" id="CADCTV010000270">
    <property type="protein sequence ID" value="CAA9312604.1"/>
    <property type="molecule type" value="Genomic_DNA"/>
</dbReference>
<sequence>MTHTYETQGRHARDRNVFAHDDRPGPYETSYDVRRGYDEPAPAPARGRKVAETLLFRGRDER</sequence>
<evidence type="ECO:0000256" key="1">
    <source>
        <dbReference type="SAM" id="MobiDB-lite"/>
    </source>
</evidence>
<organism evidence="2">
    <name type="scientific">uncultured Gemmatimonadota bacterium</name>
    <dbReference type="NCBI Taxonomy" id="203437"/>
    <lineage>
        <taxon>Bacteria</taxon>
        <taxon>Pseudomonadati</taxon>
        <taxon>Gemmatimonadota</taxon>
        <taxon>environmental samples</taxon>
    </lineage>
</organism>